<evidence type="ECO:0000313" key="3">
    <source>
        <dbReference type="Proteomes" id="UP000283090"/>
    </source>
</evidence>
<dbReference type="EMBL" id="SAEB01000012">
    <property type="protein sequence ID" value="RVD81365.1"/>
    <property type="molecule type" value="Genomic_DNA"/>
</dbReference>
<reference evidence="2 3" key="1">
    <citation type="submission" date="2019-01" db="EMBL/GenBank/DDBJ databases">
        <title>Intercellular communication is required for trap formation in the nematode-trapping fungus Duddingtonia flagrans.</title>
        <authorList>
            <person name="Youssar L."/>
            <person name="Wernet V."/>
            <person name="Hensel N."/>
            <person name="Hildebrandt H.-G."/>
            <person name="Fischer R."/>
        </authorList>
    </citation>
    <scope>NUCLEOTIDE SEQUENCE [LARGE SCALE GENOMIC DNA]</scope>
    <source>
        <strain evidence="2 3">CBS H-5679</strain>
    </source>
</reference>
<dbReference type="PANTHER" id="PTHR37171:SF1">
    <property type="entry name" value="SERINE_THREONINE-PROTEIN KINASE YRZF-RELATED"/>
    <property type="match status" value="1"/>
</dbReference>
<keyword evidence="3" id="KW-1185">Reference proteome</keyword>
<protein>
    <recommendedName>
        <fullName evidence="4">Protein kinase domain-containing protein</fullName>
    </recommendedName>
</protein>
<dbReference type="InterPro" id="IPR011009">
    <property type="entry name" value="Kinase-like_dom_sf"/>
</dbReference>
<dbReference type="RefSeq" id="XP_067486909.1">
    <property type="nucleotide sequence ID" value="XM_067639086.1"/>
</dbReference>
<gene>
    <name evidence="2" type="ORF">DFL_009231</name>
</gene>
<evidence type="ECO:0008006" key="4">
    <source>
        <dbReference type="Google" id="ProtNLM"/>
    </source>
</evidence>
<dbReference type="GeneID" id="93591542"/>
<dbReference type="Proteomes" id="UP000283090">
    <property type="component" value="Unassembled WGS sequence"/>
</dbReference>
<organism evidence="2 3">
    <name type="scientific">Arthrobotrys flagrans</name>
    <name type="common">Nematode-trapping fungus</name>
    <name type="synonym">Trichothecium flagrans</name>
    <dbReference type="NCBI Taxonomy" id="97331"/>
    <lineage>
        <taxon>Eukaryota</taxon>
        <taxon>Fungi</taxon>
        <taxon>Dikarya</taxon>
        <taxon>Ascomycota</taxon>
        <taxon>Pezizomycotina</taxon>
        <taxon>Orbiliomycetes</taxon>
        <taxon>Orbiliales</taxon>
        <taxon>Orbiliaceae</taxon>
        <taxon>Arthrobotrys</taxon>
    </lineage>
</organism>
<comment type="caution">
    <text evidence="2">The sequence shown here is derived from an EMBL/GenBank/DDBJ whole genome shotgun (WGS) entry which is preliminary data.</text>
</comment>
<dbReference type="SUPFAM" id="SSF56112">
    <property type="entry name" value="Protein kinase-like (PK-like)"/>
    <property type="match status" value="1"/>
</dbReference>
<accession>A0A436ZR74</accession>
<dbReference type="AlphaFoldDB" id="A0A436ZR74"/>
<proteinExistence type="predicted"/>
<evidence type="ECO:0000313" key="2">
    <source>
        <dbReference type="EMBL" id="RVD81365.1"/>
    </source>
</evidence>
<name>A0A436ZR74_ARTFL</name>
<evidence type="ECO:0000256" key="1">
    <source>
        <dbReference type="SAM" id="MobiDB-lite"/>
    </source>
</evidence>
<feature type="compositionally biased region" description="Basic and acidic residues" evidence="1">
    <location>
        <begin position="149"/>
        <end position="161"/>
    </location>
</feature>
<sequence length="161" mass="18140">MISRRLETLKGHTNRNFGQLQELQGKQIAFLYAAGEAQNMLNILVLEGCGPNSNEITELPHQFWIEAKGALRAVHNAGLLHGGVRLENIAYSEKGIRFVDLEHSRLFSGAAERAVVEGELRHLKGSRKETGRAKWKTKNRQNAQVQQAEGRRGELEDRLME</sequence>
<feature type="region of interest" description="Disordered" evidence="1">
    <location>
        <begin position="126"/>
        <end position="161"/>
    </location>
</feature>
<dbReference type="OrthoDB" id="10020333at2759"/>
<dbReference type="VEuPathDB" id="FungiDB:DFL_009231"/>
<dbReference type="PANTHER" id="PTHR37171">
    <property type="entry name" value="SERINE/THREONINE-PROTEIN KINASE YRZF-RELATED"/>
    <property type="match status" value="1"/>
</dbReference>
<dbReference type="InterPro" id="IPR052396">
    <property type="entry name" value="Meiotic_Drive_Suppr_Kinase"/>
</dbReference>